<evidence type="ECO:0000256" key="1">
    <source>
        <dbReference type="SAM" id="Phobius"/>
    </source>
</evidence>
<keyword evidence="1" id="KW-0472">Membrane</keyword>
<accession>A0AAV4U4U7</accession>
<name>A0AAV4U4U7_9ARAC</name>
<feature type="transmembrane region" description="Helical" evidence="1">
    <location>
        <begin position="222"/>
        <end position="243"/>
    </location>
</feature>
<feature type="transmembrane region" description="Helical" evidence="1">
    <location>
        <begin position="104"/>
        <end position="123"/>
    </location>
</feature>
<feature type="transmembrane region" description="Helical" evidence="1">
    <location>
        <begin position="25"/>
        <end position="47"/>
    </location>
</feature>
<feature type="transmembrane region" description="Helical" evidence="1">
    <location>
        <begin position="255"/>
        <end position="274"/>
    </location>
</feature>
<proteinExistence type="predicted"/>
<feature type="transmembrane region" description="Helical" evidence="1">
    <location>
        <begin position="331"/>
        <end position="352"/>
    </location>
</feature>
<dbReference type="Proteomes" id="UP001054837">
    <property type="component" value="Unassembled WGS sequence"/>
</dbReference>
<sequence>METIPCPDFLSRSNFFKVMWNFPKFLVPSFLCFNLVIQILWLCFISIGQDEWSALMVLCLQLWIYISVFQSRTRIRMLTEDLYRISNMLHAYTLQKKKMMKIHIWMYCLFVILGMTFLEVTFFRSGMIAYEQQELLDSEIIPAHLKEQLADLLYVTYAFTILLANGFSAILPGYYCFACNCMKQFFLCFEMKSKVLIARHDYQRILENYKEINETMIIMDDLLSLPILVSVINILATLFWFGYSFAFLPNDNKMLGIFTVTGFVQYFVLLMMTLPPAAAANQAAATAREIVLSLPGWFPKRHSIIKSLVCRRFQPKTALTLGKMYRIDKSMLISAIATLISYGIVLDTLGSVQSSDDEN</sequence>
<dbReference type="EMBL" id="BPLQ01010716">
    <property type="protein sequence ID" value="GIY52838.1"/>
    <property type="molecule type" value="Genomic_DNA"/>
</dbReference>
<feature type="transmembrane region" description="Helical" evidence="1">
    <location>
        <begin position="53"/>
        <end position="69"/>
    </location>
</feature>
<keyword evidence="3" id="KW-1185">Reference proteome</keyword>
<organism evidence="2 3">
    <name type="scientific">Caerostris darwini</name>
    <dbReference type="NCBI Taxonomy" id="1538125"/>
    <lineage>
        <taxon>Eukaryota</taxon>
        <taxon>Metazoa</taxon>
        <taxon>Ecdysozoa</taxon>
        <taxon>Arthropoda</taxon>
        <taxon>Chelicerata</taxon>
        <taxon>Arachnida</taxon>
        <taxon>Araneae</taxon>
        <taxon>Araneomorphae</taxon>
        <taxon>Entelegynae</taxon>
        <taxon>Araneoidea</taxon>
        <taxon>Araneidae</taxon>
        <taxon>Caerostris</taxon>
    </lineage>
</organism>
<evidence type="ECO:0008006" key="4">
    <source>
        <dbReference type="Google" id="ProtNLM"/>
    </source>
</evidence>
<keyword evidence="1" id="KW-0812">Transmembrane</keyword>
<evidence type="ECO:0000313" key="3">
    <source>
        <dbReference type="Proteomes" id="UP001054837"/>
    </source>
</evidence>
<protein>
    <recommendedName>
        <fullName evidence="4">Gustatory receptor</fullName>
    </recommendedName>
</protein>
<keyword evidence="1" id="KW-1133">Transmembrane helix</keyword>
<comment type="caution">
    <text evidence="2">The sequence shown here is derived from an EMBL/GenBank/DDBJ whole genome shotgun (WGS) entry which is preliminary data.</text>
</comment>
<reference evidence="2 3" key="1">
    <citation type="submission" date="2021-06" db="EMBL/GenBank/DDBJ databases">
        <title>Caerostris darwini draft genome.</title>
        <authorList>
            <person name="Kono N."/>
            <person name="Arakawa K."/>
        </authorList>
    </citation>
    <scope>NUCLEOTIDE SEQUENCE [LARGE SCALE GENOMIC DNA]</scope>
</reference>
<gene>
    <name evidence="2" type="primary">AVEN_109247_1</name>
    <name evidence="2" type="ORF">CDAR_432661</name>
</gene>
<feature type="transmembrane region" description="Helical" evidence="1">
    <location>
        <begin position="154"/>
        <end position="177"/>
    </location>
</feature>
<evidence type="ECO:0000313" key="2">
    <source>
        <dbReference type="EMBL" id="GIY52838.1"/>
    </source>
</evidence>
<dbReference type="AlphaFoldDB" id="A0AAV4U4U7"/>